<dbReference type="Proteomes" id="UP000800200">
    <property type="component" value="Unassembled WGS sequence"/>
</dbReference>
<sequence>MAPKQQGQKKSNRSINASFRKRKKTYHKKAKRYYRQRSLEVSAAIPKFDMKDQLLKVRRHRHSHRDIPSGFIFAGKANPVLYSPEYLSMTFLVWPFPTMTVLSDGDIVNRNAIAEGPNEICRALKSTFKHIDVHGSPGSQENIARFKASSGLPPVERLRFKTGREALRPDLLGFRSAVLSSDFDLKLVVPLLQLICEHAADQKICDAVIAIITPKSTPLTISSTLPLDTPLKSTSSYRADEQTDDDPYERILQEIDGCIYKDAWKLLRETLRREGADRSGGESAGASRSLDRIPISPISGCFSGRVLGFQRKCLRRRRGTFYPSLDLPLAGYDCKRKPDPFSAPSSAFKHDAARPTRRFLHGLTIRRSTIELWVFDRSGPSGSMKFDIHKDQS</sequence>
<dbReference type="PANTHER" id="PTHR38248:SF2">
    <property type="entry name" value="FUNK1 11"/>
    <property type="match status" value="1"/>
</dbReference>
<proteinExistence type="predicted"/>
<dbReference type="AlphaFoldDB" id="A0A6A6DF50"/>
<evidence type="ECO:0000259" key="2">
    <source>
        <dbReference type="Pfam" id="PF17667"/>
    </source>
</evidence>
<evidence type="ECO:0000313" key="4">
    <source>
        <dbReference type="Proteomes" id="UP000800200"/>
    </source>
</evidence>
<evidence type="ECO:0000256" key="1">
    <source>
        <dbReference type="SAM" id="MobiDB-lite"/>
    </source>
</evidence>
<organism evidence="3 4">
    <name type="scientific">Zopfia rhizophila CBS 207.26</name>
    <dbReference type="NCBI Taxonomy" id="1314779"/>
    <lineage>
        <taxon>Eukaryota</taxon>
        <taxon>Fungi</taxon>
        <taxon>Dikarya</taxon>
        <taxon>Ascomycota</taxon>
        <taxon>Pezizomycotina</taxon>
        <taxon>Dothideomycetes</taxon>
        <taxon>Dothideomycetes incertae sedis</taxon>
        <taxon>Zopfiaceae</taxon>
        <taxon>Zopfia</taxon>
    </lineage>
</organism>
<dbReference type="PANTHER" id="PTHR38248">
    <property type="entry name" value="FUNK1 6"/>
    <property type="match status" value="1"/>
</dbReference>
<gene>
    <name evidence="3" type="ORF">K469DRAFT_697518</name>
</gene>
<dbReference type="OrthoDB" id="5584477at2759"/>
<dbReference type="EMBL" id="ML994695">
    <property type="protein sequence ID" value="KAF2177088.1"/>
    <property type="molecule type" value="Genomic_DNA"/>
</dbReference>
<name>A0A6A6DF50_9PEZI</name>
<keyword evidence="4" id="KW-1185">Reference proteome</keyword>
<protein>
    <recommendedName>
        <fullName evidence="2">Fungal-type protein kinase domain-containing protein</fullName>
    </recommendedName>
</protein>
<reference evidence="3" key="1">
    <citation type="journal article" date="2020" name="Stud. Mycol.">
        <title>101 Dothideomycetes genomes: a test case for predicting lifestyles and emergence of pathogens.</title>
        <authorList>
            <person name="Haridas S."/>
            <person name="Albert R."/>
            <person name="Binder M."/>
            <person name="Bloem J."/>
            <person name="Labutti K."/>
            <person name="Salamov A."/>
            <person name="Andreopoulos B."/>
            <person name="Baker S."/>
            <person name="Barry K."/>
            <person name="Bills G."/>
            <person name="Bluhm B."/>
            <person name="Cannon C."/>
            <person name="Castanera R."/>
            <person name="Culley D."/>
            <person name="Daum C."/>
            <person name="Ezra D."/>
            <person name="Gonzalez J."/>
            <person name="Henrissat B."/>
            <person name="Kuo A."/>
            <person name="Liang C."/>
            <person name="Lipzen A."/>
            <person name="Lutzoni F."/>
            <person name="Magnuson J."/>
            <person name="Mondo S."/>
            <person name="Nolan M."/>
            <person name="Ohm R."/>
            <person name="Pangilinan J."/>
            <person name="Park H.-J."/>
            <person name="Ramirez L."/>
            <person name="Alfaro M."/>
            <person name="Sun H."/>
            <person name="Tritt A."/>
            <person name="Yoshinaga Y."/>
            <person name="Zwiers L.-H."/>
            <person name="Turgeon B."/>
            <person name="Goodwin S."/>
            <person name="Spatafora J."/>
            <person name="Crous P."/>
            <person name="Grigoriev I."/>
        </authorList>
    </citation>
    <scope>NUCLEOTIDE SEQUENCE</scope>
    <source>
        <strain evidence="3">CBS 207.26</strain>
    </source>
</reference>
<feature type="region of interest" description="Disordered" evidence="1">
    <location>
        <begin position="1"/>
        <end position="29"/>
    </location>
</feature>
<dbReference type="InterPro" id="IPR040976">
    <property type="entry name" value="Pkinase_fungal"/>
</dbReference>
<dbReference type="Pfam" id="PF17667">
    <property type="entry name" value="Pkinase_fungal"/>
    <property type="match status" value="1"/>
</dbReference>
<feature type="compositionally biased region" description="Polar residues" evidence="1">
    <location>
        <begin position="1"/>
        <end position="17"/>
    </location>
</feature>
<feature type="compositionally biased region" description="Basic residues" evidence="1">
    <location>
        <begin position="19"/>
        <end position="29"/>
    </location>
</feature>
<evidence type="ECO:0000313" key="3">
    <source>
        <dbReference type="EMBL" id="KAF2177088.1"/>
    </source>
</evidence>
<feature type="domain" description="Fungal-type protein kinase" evidence="2">
    <location>
        <begin position="353"/>
        <end position="392"/>
    </location>
</feature>
<accession>A0A6A6DF50</accession>